<evidence type="ECO:0000313" key="5">
    <source>
        <dbReference type="EMBL" id="CAF9941361.1"/>
    </source>
</evidence>
<evidence type="ECO:0008006" key="7">
    <source>
        <dbReference type="Google" id="ProtNLM"/>
    </source>
</evidence>
<keyword evidence="2" id="KW-0808">Transferase</keyword>
<evidence type="ECO:0000256" key="2">
    <source>
        <dbReference type="ARBA" id="ARBA00022679"/>
    </source>
</evidence>
<accession>A0A8H3J5Y0</accession>
<dbReference type="CDD" id="cd02440">
    <property type="entry name" value="AdoMet_MTases"/>
    <property type="match status" value="1"/>
</dbReference>
<evidence type="ECO:0000313" key="6">
    <source>
        <dbReference type="Proteomes" id="UP000664534"/>
    </source>
</evidence>
<sequence length="288" mass="32518">MSAQQSNVTIDKKDLQEARESNVYFYRVDLPEISQPVQKLLEEYSGLSPDKIASHLHEVRTQAWNIYPYPSIGNWHFLTLGILTQPRYPEILNRLKDGEKLLDLGCGFAQDLRQLVFDGAPVESVHGLDLEKPFIDLGYDLFLDRAKFPSVNFTAADLLDPDSDAKNLRGEIDIIYASQIFHLWGWTSQVEVGKAVVKLLKPARRSLIVGYQLGALVAQEAPHAPTKEGKMYLHDPASMQRLWDEIGQATGTEWVVDAWLDEPEIFDSYTKLGFGLQRISFAIEAVVS</sequence>
<reference evidence="5" key="1">
    <citation type="submission" date="2021-03" db="EMBL/GenBank/DDBJ databases">
        <authorList>
            <person name="Tagirdzhanova G."/>
        </authorList>
    </citation>
    <scope>NUCLEOTIDE SEQUENCE</scope>
</reference>
<dbReference type="GO" id="GO:0016740">
    <property type="term" value="F:transferase activity"/>
    <property type="evidence" value="ECO:0007669"/>
    <property type="project" value="UniProtKB-KW"/>
</dbReference>
<dbReference type="InterPro" id="IPR051654">
    <property type="entry name" value="Meroterpenoid_MTases"/>
</dbReference>
<comment type="pathway">
    <text evidence="1">Secondary metabolite biosynthesis.</text>
</comment>
<dbReference type="OrthoDB" id="2094832at2759"/>
<comment type="caution">
    <text evidence="5">The sequence shown here is derived from an EMBL/GenBank/DDBJ whole genome shotgun (WGS) entry which is preliminary data.</text>
</comment>
<evidence type="ECO:0000256" key="3">
    <source>
        <dbReference type="ARBA" id="ARBA00022691"/>
    </source>
</evidence>
<dbReference type="SUPFAM" id="SSF53335">
    <property type="entry name" value="S-adenosyl-L-methionine-dependent methyltransferases"/>
    <property type="match status" value="1"/>
</dbReference>
<keyword evidence="3" id="KW-0949">S-adenosyl-L-methionine</keyword>
<dbReference type="Gene3D" id="3.40.50.150">
    <property type="entry name" value="Vaccinia Virus protein VP39"/>
    <property type="match status" value="1"/>
</dbReference>
<name>A0A8H3J5Y0_9LECA</name>
<keyword evidence="6" id="KW-1185">Reference proteome</keyword>
<evidence type="ECO:0000256" key="1">
    <source>
        <dbReference type="ARBA" id="ARBA00005179"/>
    </source>
</evidence>
<comment type="similarity">
    <text evidence="4">Belongs to the class I-like SAM-binding methyltransferase superfamily.</text>
</comment>
<evidence type="ECO:0000256" key="4">
    <source>
        <dbReference type="ARBA" id="ARBA00038314"/>
    </source>
</evidence>
<protein>
    <recommendedName>
        <fullName evidence="7">Methyltransferase domain-containing protein</fullName>
    </recommendedName>
</protein>
<dbReference type="PANTHER" id="PTHR35897">
    <property type="entry name" value="METHYLTRANSFERASE AUSD"/>
    <property type="match status" value="1"/>
</dbReference>
<dbReference type="EMBL" id="CAJPDT010000146">
    <property type="protein sequence ID" value="CAF9941361.1"/>
    <property type="molecule type" value="Genomic_DNA"/>
</dbReference>
<dbReference type="PANTHER" id="PTHR35897:SF1">
    <property type="entry name" value="METHYLTRANSFERASE AUSD"/>
    <property type="match status" value="1"/>
</dbReference>
<proteinExistence type="inferred from homology"/>
<dbReference type="AlphaFoldDB" id="A0A8H3J5Y0"/>
<organism evidence="5 6">
    <name type="scientific">Imshaugia aleurites</name>
    <dbReference type="NCBI Taxonomy" id="172621"/>
    <lineage>
        <taxon>Eukaryota</taxon>
        <taxon>Fungi</taxon>
        <taxon>Dikarya</taxon>
        <taxon>Ascomycota</taxon>
        <taxon>Pezizomycotina</taxon>
        <taxon>Lecanoromycetes</taxon>
        <taxon>OSLEUM clade</taxon>
        <taxon>Lecanoromycetidae</taxon>
        <taxon>Lecanorales</taxon>
        <taxon>Lecanorineae</taxon>
        <taxon>Parmeliaceae</taxon>
        <taxon>Imshaugia</taxon>
    </lineage>
</organism>
<dbReference type="Proteomes" id="UP000664534">
    <property type="component" value="Unassembled WGS sequence"/>
</dbReference>
<dbReference type="InterPro" id="IPR029063">
    <property type="entry name" value="SAM-dependent_MTases_sf"/>
</dbReference>
<gene>
    <name evidence="5" type="ORF">IMSHALPRED_002542</name>
</gene>